<dbReference type="InterPro" id="IPR043166">
    <property type="entry name" value="LarA-like_C"/>
</dbReference>
<organism evidence="2 3">
    <name type="scientific">Actinacidiphila paucisporea</name>
    <dbReference type="NCBI Taxonomy" id="310782"/>
    <lineage>
        <taxon>Bacteria</taxon>
        <taxon>Bacillati</taxon>
        <taxon>Actinomycetota</taxon>
        <taxon>Actinomycetes</taxon>
        <taxon>Kitasatosporales</taxon>
        <taxon>Streptomycetaceae</taxon>
        <taxon>Actinacidiphila</taxon>
    </lineage>
</organism>
<name>A0A1M7PN86_9ACTN</name>
<proteinExistence type="predicted"/>
<dbReference type="STRING" id="310782.SAMN05216499_12479"/>
<dbReference type="InterPro" id="IPR018657">
    <property type="entry name" value="LarA-like_N"/>
</dbReference>
<protein>
    <recommendedName>
        <fullName evidence="1">LarA-like N-terminal domain-containing protein</fullName>
    </recommendedName>
</protein>
<dbReference type="Gene3D" id="3.40.50.11440">
    <property type="match status" value="1"/>
</dbReference>
<accession>A0A1M7PN86</accession>
<feature type="domain" description="LarA-like N-terminal" evidence="1">
    <location>
        <begin position="37"/>
        <end position="225"/>
    </location>
</feature>
<dbReference type="Gene3D" id="3.90.226.30">
    <property type="match status" value="1"/>
</dbReference>
<reference evidence="2 3" key="1">
    <citation type="submission" date="2016-11" db="EMBL/GenBank/DDBJ databases">
        <authorList>
            <person name="Jaros S."/>
            <person name="Januszkiewicz K."/>
            <person name="Wedrychowicz H."/>
        </authorList>
    </citation>
    <scope>NUCLEOTIDE SEQUENCE [LARGE SCALE GENOMIC DNA]</scope>
    <source>
        <strain evidence="2 3">CGMCC 4.2025</strain>
    </source>
</reference>
<dbReference type="EMBL" id="FRBI01000024">
    <property type="protein sequence ID" value="SHN18669.1"/>
    <property type="molecule type" value="Genomic_DNA"/>
</dbReference>
<dbReference type="PANTHER" id="PTHR33171">
    <property type="entry name" value="LAR_N DOMAIN-CONTAINING PROTEIN"/>
    <property type="match status" value="1"/>
</dbReference>
<dbReference type="RefSeq" id="WP_235002534.1">
    <property type="nucleotide sequence ID" value="NZ_FRBI01000024.1"/>
</dbReference>
<dbReference type="Pfam" id="PF09861">
    <property type="entry name" value="Lar_N"/>
    <property type="match status" value="1"/>
</dbReference>
<dbReference type="GO" id="GO:0050043">
    <property type="term" value="F:lactate racemase activity"/>
    <property type="evidence" value="ECO:0007669"/>
    <property type="project" value="InterPro"/>
</dbReference>
<gene>
    <name evidence="2" type="ORF">SAMN05216499_12479</name>
</gene>
<evidence type="ECO:0000313" key="2">
    <source>
        <dbReference type="EMBL" id="SHN18669.1"/>
    </source>
</evidence>
<dbReference type="AlphaFoldDB" id="A0A1M7PN86"/>
<sequence>MGRPGFVLEVDERTPALLVNEGEAARLERFPLGTRVIYPPDSLPGIRDVGGAIRQALLHPHGEDPLPALLRPGMRLTIVFDDISLPLPQMRAPDMRQRIIEQVLEMAAAAGVDDVELLAANALHRRMTAAELKRTVGDRVFRSFFPGHLNNHDAEDRANLTEVGTTRHGEVVEINRRAAESDLIVYVNITLTGMSGGAKSVAVGLASYRSLRHHHNVHTLRHSRSFNDPPQSAMHHSYDRMAAVLAGHVRVFTVESTVNGDSYPPQVGFMNKREWEWSPADQASYLAFRKLNAMAPAKMRRQMWQRSHAPYGITGVHAGAPAEVHPHTLANVHRQQLTEIDGQSDIGVWGLPFICPYNVNSIMNPILVMSLGLGYFFNLYRNKPIVRQGGVGIFYHPMPEEFHPVHHPSYIDFYESVLSRTKDPALIEEKYEEQFATDPWYTHLYRTSHAYHGVHPLYMWYWGAHALQHLGDVIFVGAERGTASRLGFRTASTLGDALEMARETVGSSPSITYHHSPPLALADVR</sequence>
<keyword evidence="3" id="KW-1185">Reference proteome</keyword>
<dbReference type="Proteomes" id="UP000184111">
    <property type="component" value="Unassembled WGS sequence"/>
</dbReference>
<evidence type="ECO:0000313" key="3">
    <source>
        <dbReference type="Proteomes" id="UP000184111"/>
    </source>
</evidence>
<evidence type="ECO:0000259" key="1">
    <source>
        <dbReference type="Pfam" id="PF09861"/>
    </source>
</evidence>
<dbReference type="InterPro" id="IPR048068">
    <property type="entry name" value="LarA-like"/>
</dbReference>
<dbReference type="PANTHER" id="PTHR33171:SF17">
    <property type="entry name" value="LARA-LIKE N-TERMINAL DOMAIN-CONTAINING PROTEIN"/>
    <property type="match status" value="1"/>
</dbReference>